<dbReference type="PANTHER" id="PTHR10039:SF5">
    <property type="entry name" value="NACHT DOMAIN-CONTAINING PROTEIN"/>
    <property type="match status" value="1"/>
</dbReference>
<proteinExistence type="predicted"/>
<dbReference type="HOGENOM" id="CLU_1481998_0_0_1"/>
<dbReference type="EMBL" id="AMGV01000006">
    <property type="protein sequence ID" value="KEF56283.1"/>
    <property type="molecule type" value="Genomic_DNA"/>
</dbReference>
<name>A0A072PAK9_9EURO</name>
<sequence length="182" mass="20827">MFLDALQFYSKTPVEIIVDALDECQEDEVRNVISAFEKCAADYITKGFQNLKICWASRHYPHISINHGYEIKVETMNLEDINLYVRRHLTRPERGEELRSLGSEIVMKSQGVFKWSVLVVSKICKLADRGFPLVKIKKVVHDLPSELGKLYAEIFSSLDPELAEDTASLMYFDTICAKTVGY</sequence>
<dbReference type="AlphaFoldDB" id="A0A072PAK9"/>
<gene>
    <name evidence="1" type="ORF">A1O9_07864</name>
</gene>
<keyword evidence="2" id="KW-1185">Reference proteome</keyword>
<accession>A0A072PAK9</accession>
<dbReference type="Proteomes" id="UP000027920">
    <property type="component" value="Unassembled WGS sequence"/>
</dbReference>
<organism evidence="1 2">
    <name type="scientific">Exophiala aquamarina CBS 119918</name>
    <dbReference type="NCBI Taxonomy" id="1182545"/>
    <lineage>
        <taxon>Eukaryota</taxon>
        <taxon>Fungi</taxon>
        <taxon>Dikarya</taxon>
        <taxon>Ascomycota</taxon>
        <taxon>Pezizomycotina</taxon>
        <taxon>Eurotiomycetes</taxon>
        <taxon>Chaetothyriomycetidae</taxon>
        <taxon>Chaetothyriales</taxon>
        <taxon>Herpotrichiellaceae</taxon>
        <taxon>Exophiala</taxon>
    </lineage>
</organism>
<evidence type="ECO:0000313" key="2">
    <source>
        <dbReference type="Proteomes" id="UP000027920"/>
    </source>
</evidence>
<dbReference type="PANTHER" id="PTHR10039">
    <property type="entry name" value="AMELOGENIN"/>
    <property type="match status" value="1"/>
</dbReference>
<comment type="caution">
    <text evidence="1">The sequence shown here is derived from an EMBL/GenBank/DDBJ whole genome shotgun (WGS) entry which is preliminary data.</text>
</comment>
<protein>
    <submittedName>
        <fullName evidence="1">Uncharacterized protein</fullName>
    </submittedName>
</protein>
<dbReference type="GeneID" id="25282777"/>
<dbReference type="STRING" id="1182545.A0A072PAK9"/>
<dbReference type="VEuPathDB" id="FungiDB:A1O9_07864"/>
<reference evidence="1 2" key="1">
    <citation type="submission" date="2013-03" db="EMBL/GenBank/DDBJ databases">
        <title>The Genome Sequence of Exophiala aquamarina CBS 119918.</title>
        <authorList>
            <consortium name="The Broad Institute Genomics Platform"/>
            <person name="Cuomo C."/>
            <person name="de Hoog S."/>
            <person name="Gorbushina A."/>
            <person name="Walker B."/>
            <person name="Young S.K."/>
            <person name="Zeng Q."/>
            <person name="Gargeya S."/>
            <person name="Fitzgerald M."/>
            <person name="Haas B."/>
            <person name="Abouelleil A."/>
            <person name="Allen A.W."/>
            <person name="Alvarado L."/>
            <person name="Arachchi H.M."/>
            <person name="Berlin A.M."/>
            <person name="Chapman S.B."/>
            <person name="Gainer-Dewar J."/>
            <person name="Goldberg J."/>
            <person name="Griggs A."/>
            <person name="Gujja S."/>
            <person name="Hansen M."/>
            <person name="Howarth C."/>
            <person name="Imamovic A."/>
            <person name="Ireland A."/>
            <person name="Larimer J."/>
            <person name="McCowan C."/>
            <person name="Murphy C."/>
            <person name="Pearson M."/>
            <person name="Poon T.W."/>
            <person name="Priest M."/>
            <person name="Roberts A."/>
            <person name="Saif S."/>
            <person name="Shea T."/>
            <person name="Sisk P."/>
            <person name="Sykes S."/>
            <person name="Wortman J."/>
            <person name="Nusbaum C."/>
            <person name="Birren B."/>
        </authorList>
    </citation>
    <scope>NUCLEOTIDE SEQUENCE [LARGE SCALE GENOMIC DNA]</scope>
    <source>
        <strain evidence="1 2">CBS 119918</strain>
    </source>
</reference>
<dbReference type="OrthoDB" id="4137835at2759"/>
<evidence type="ECO:0000313" key="1">
    <source>
        <dbReference type="EMBL" id="KEF56283.1"/>
    </source>
</evidence>
<dbReference type="RefSeq" id="XP_013258873.1">
    <property type="nucleotide sequence ID" value="XM_013403419.1"/>
</dbReference>